<organism evidence="2 3">
    <name type="scientific">Isoptericola dokdonensis DS-3</name>
    <dbReference type="NCBI Taxonomy" id="1300344"/>
    <lineage>
        <taxon>Bacteria</taxon>
        <taxon>Bacillati</taxon>
        <taxon>Actinomycetota</taxon>
        <taxon>Actinomycetes</taxon>
        <taxon>Micrococcales</taxon>
        <taxon>Promicromonosporaceae</taxon>
        <taxon>Isoptericola</taxon>
    </lineage>
</organism>
<dbReference type="RefSeq" id="WP_068204025.1">
    <property type="nucleotide sequence ID" value="NZ_CP014209.1"/>
</dbReference>
<accession>A0A168FXU3</accession>
<dbReference type="SUPFAM" id="SSF103473">
    <property type="entry name" value="MFS general substrate transporter"/>
    <property type="match status" value="1"/>
</dbReference>
<dbReference type="Pfam" id="PF07690">
    <property type="entry name" value="MFS_1"/>
    <property type="match status" value="1"/>
</dbReference>
<dbReference type="Gene3D" id="1.20.1250.20">
    <property type="entry name" value="MFS general substrate transporter like domains"/>
    <property type="match status" value="2"/>
</dbReference>
<feature type="transmembrane region" description="Helical" evidence="1">
    <location>
        <begin position="312"/>
        <end position="334"/>
    </location>
</feature>
<protein>
    <submittedName>
        <fullName evidence="2">Putative transporter YycB</fullName>
    </submittedName>
</protein>
<sequence>MSRRTAGGFVLLALLLAAVNLRAHLASLPPVVDDVAASLGLTSAGVGLLTSVPVLCFALFTPAASALTARVGPERAITLGLLGILGGTLLRSTGSVTTAMVGTTVLGVGITIGNVAVPVVIARDFRERAASVTGAYAATMNAGSTVTTLLTVPLAVAYGWQWALAGWGVLAVLALAFWVPAGRGLAAHHRKVDAADAARGAGSAATDAGDDRTAHAAQRRLVVLLTLAFAGQASGYYAMTAWLPSILGDTVGLAPAAAGGGAAPFQLAAIAGAFLVPIALAGRVPARAVAASLSALWIALPVGLLVAPDLWWLWVCLAGAAQGGSFTVILTLLAQRSPSVAAARRGSAVVQTAGYACAAAAPTALGAIHESTAGWTAPLLVILALLVVMAVALWTASRPTYLDR</sequence>
<keyword evidence="1" id="KW-0472">Membrane</keyword>
<dbReference type="STRING" id="1300344.I598_3184"/>
<reference evidence="2 3" key="1">
    <citation type="submission" date="2016-01" db="EMBL/GenBank/DDBJ databases">
        <title>Complete genome sequence of a soil Actinobacterium, Isoptericola dokdonensis DS-3.</title>
        <authorList>
            <person name="Kwon S.-K."/>
            <person name="Kim J.F."/>
        </authorList>
    </citation>
    <scope>NUCLEOTIDE SEQUENCE [LARGE SCALE GENOMIC DNA]</scope>
    <source>
        <strain evidence="2 3">DS-3</strain>
    </source>
</reference>
<dbReference type="EMBL" id="CP014209">
    <property type="protein sequence ID" value="ANC32696.1"/>
    <property type="molecule type" value="Genomic_DNA"/>
</dbReference>
<dbReference type="OrthoDB" id="5317164at2"/>
<feature type="transmembrane region" description="Helical" evidence="1">
    <location>
        <begin position="41"/>
        <end position="64"/>
    </location>
</feature>
<dbReference type="PANTHER" id="PTHR23523">
    <property type="match status" value="1"/>
</dbReference>
<evidence type="ECO:0000313" key="3">
    <source>
        <dbReference type="Proteomes" id="UP000076794"/>
    </source>
</evidence>
<dbReference type="GO" id="GO:0022857">
    <property type="term" value="F:transmembrane transporter activity"/>
    <property type="evidence" value="ECO:0007669"/>
    <property type="project" value="InterPro"/>
</dbReference>
<dbReference type="InterPro" id="IPR036259">
    <property type="entry name" value="MFS_trans_sf"/>
</dbReference>
<name>A0A168FXU3_9MICO</name>
<keyword evidence="3" id="KW-1185">Reference proteome</keyword>
<keyword evidence="1" id="KW-0812">Transmembrane</keyword>
<dbReference type="KEGG" id="ido:I598_3184"/>
<proteinExistence type="predicted"/>
<feature type="transmembrane region" description="Helical" evidence="1">
    <location>
        <begin position="162"/>
        <end position="181"/>
    </location>
</feature>
<evidence type="ECO:0000256" key="1">
    <source>
        <dbReference type="SAM" id="Phobius"/>
    </source>
</evidence>
<keyword evidence="1" id="KW-1133">Transmembrane helix</keyword>
<gene>
    <name evidence="2" type="primary">yycB</name>
    <name evidence="2" type="ORF">I598_3184</name>
</gene>
<dbReference type="InterPro" id="IPR052524">
    <property type="entry name" value="MFS_Cyanate_Porter"/>
</dbReference>
<feature type="transmembrane region" description="Helical" evidence="1">
    <location>
        <begin position="263"/>
        <end position="281"/>
    </location>
</feature>
<dbReference type="AlphaFoldDB" id="A0A168FXU3"/>
<dbReference type="Proteomes" id="UP000076794">
    <property type="component" value="Chromosome"/>
</dbReference>
<feature type="transmembrane region" description="Helical" evidence="1">
    <location>
        <begin position="76"/>
        <end position="93"/>
    </location>
</feature>
<feature type="transmembrane region" description="Helical" evidence="1">
    <location>
        <begin position="288"/>
        <end position="306"/>
    </location>
</feature>
<feature type="transmembrane region" description="Helical" evidence="1">
    <location>
        <begin position="134"/>
        <end position="156"/>
    </location>
</feature>
<evidence type="ECO:0000313" key="2">
    <source>
        <dbReference type="EMBL" id="ANC32696.1"/>
    </source>
</evidence>
<feature type="transmembrane region" description="Helical" evidence="1">
    <location>
        <begin position="221"/>
        <end position="243"/>
    </location>
</feature>
<feature type="transmembrane region" description="Helical" evidence="1">
    <location>
        <begin position="375"/>
        <end position="396"/>
    </location>
</feature>
<dbReference type="InterPro" id="IPR011701">
    <property type="entry name" value="MFS"/>
</dbReference>
<feature type="transmembrane region" description="Helical" evidence="1">
    <location>
        <begin position="99"/>
        <end position="122"/>
    </location>
</feature>
<dbReference type="PATRIC" id="fig|1300344.3.peg.3204"/>
<feature type="transmembrane region" description="Helical" evidence="1">
    <location>
        <begin position="346"/>
        <end position="369"/>
    </location>
</feature>
<dbReference type="PANTHER" id="PTHR23523:SF2">
    <property type="entry name" value="2-NITROIMIDAZOLE TRANSPORTER"/>
    <property type="match status" value="1"/>
</dbReference>